<dbReference type="PANTHER" id="PTHR34631:SF3">
    <property type="entry name" value="ISSOD12 TRANSPOSASE TNPA_ISSOD12"/>
    <property type="match status" value="1"/>
</dbReference>
<evidence type="ECO:0000313" key="3">
    <source>
        <dbReference type="Proteomes" id="UP000605848"/>
    </source>
</evidence>
<reference evidence="2" key="1">
    <citation type="submission" date="2021-01" db="EMBL/GenBank/DDBJ databases">
        <title>Microvirga sp.</title>
        <authorList>
            <person name="Kim M.K."/>
        </authorList>
    </citation>
    <scope>NUCLEOTIDE SEQUENCE</scope>
    <source>
        <strain evidence="2">5420S-16</strain>
    </source>
</reference>
<dbReference type="Pfam" id="PF13737">
    <property type="entry name" value="DDE_Tnp_1_5"/>
    <property type="match status" value="1"/>
</dbReference>
<dbReference type="PANTHER" id="PTHR34631">
    <property type="match status" value="1"/>
</dbReference>
<gene>
    <name evidence="2" type="ORF">JKG68_24895</name>
</gene>
<dbReference type="RefSeq" id="WP_202064132.1">
    <property type="nucleotide sequence ID" value="NZ_JAEQMY010000066.1"/>
</dbReference>
<feature type="domain" description="Transposase DDE" evidence="1">
    <location>
        <begin position="32"/>
        <end position="140"/>
    </location>
</feature>
<keyword evidence="3" id="KW-1185">Reference proteome</keyword>
<dbReference type="AlphaFoldDB" id="A0A937CZX2"/>
<dbReference type="InterPro" id="IPR053520">
    <property type="entry name" value="Transposase_Tn903"/>
</dbReference>
<name>A0A937CZX2_9HYPH</name>
<dbReference type="InterPro" id="IPR053172">
    <property type="entry name" value="Tn903_transposase"/>
</dbReference>
<dbReference type="Proteomes" id="UP000605848">
    <property type="component" value="Unassembled WGS sequence"/>
</dbReference>
<protein>
    <submittedName>
        <fullName evidence="2">IS5 family transposase</fullName>
    </submittedName>
</protein>
<dbReference type="EMBL" id="JAEQMY010000066">
    <property type="protein sequence ID" value="MBL0407174.1"/>
    <property type="molecule type" value="Genomic_DNA"/>
</dbReference>
<accession>A0A937CZX2</accession>
<dbReference type="NCBIfam" id="NF033579">
    <property type="entry name" value="transpos_IS5_2"/>
    <property type="match status" value="1"/>
</dbReference>
<sequence length="322" mass="35699">MPFKANAARRHRIPKQRHRVTNWAEYDAALRQRGSLTVWFSDEAIAAWRAEPRTTRGGQPHYSALAIRTALTLRAVFRLALRQTEGLIGSVLRLLGLDLPVPDHSTLSRRAETLEVPGSCPRSAGPVHLLVDSTGLRLCGSGEWLIEKHGTRRRRSWRKLHIGVDAHTGQILASELTTSDVDDGAQVEPLLDRITGSLASLIGDGAYDQDDVYNAVAKRHPKADVIVPPRSTAVPSEMAESTPTQRDRHLQSIAENGRMGWQKRSGYTRRALVESSIGRFKRVIGDALHSRTDRRRATEIAIAVSTLNRMLELGCPESVRIA</sequence>
<proteinExistence type="predicted"/>
<dbReference type="InterPro" id="IPR025668">
    <property type="entry name" value="Tnp_DDE_dom"/>
</dbReference>
<evidence type="ECO:0000313" key="2">
    <source>
        <dbReference type="EMBL" id="MBL0407174.1"/>
    </source>
</evidence>
<evidence type="ECO:0000259" key="1">
    <source>
        <dbReference type="Pfam" id="PF13737"/>
    </source>
</evidence>
<comment type="caution">
    <text evidence="2">The sequence shown here is derived from an EMBL/GenBank/DDBJ whole genome shotgun (WGS) entry which is preliminary data.</text>
</comment>
<organism evidence="2 3">
    <name type="scientific">Microvirga aerilata</name>
    <dbReference type="NCBI Taxonomy" id="670292"/>
    <lineage>
        <taxon>Bacteria</taxon>
        <taxon>Pseudomonadati</taxon>
        <taxon>Pseudomonadota</taxon>
        <taxon>Alphaproteobacteria</taxon>
        <taxon>Hyphomicrobiales</taxon>
        <taxon>Methylobacteriaceae</taxon>
        <taxon>Microvirga</taxon>
    </lineage>
</organism>